<dbReference type="InterPro" id="IPR011055">
    <property type="entry name" value="Dup_hybrid_motif"/>
</dbReference>
<feature type="transmembrane region" description="Helical" evidence="1">
    <location>
        <begin position="18"/>
        <end position="39"/>
    </location>
</feature>
<dbReference type="PANTHER" id="PTHR21666">
    <property type="entry name" value="PEPTIDASE-RELATED"/>
    <property type="match status" value="1"/>
</dbReference>
<organism evidence="4 5">
    <name type="scientific">Lentibacillus populi</name>
    <dbReference type="NCBI Taxonomy" id="1827502"/>
    <lineage>
        <taxon>Bacteria</taxon>
        <taxon>Bacillati</taxon>
        <taxon>Bacillota</taxon>
        <taxon>Bacilli</taxon>
        <taxon>Bacillales</taxon>
        <taxon>Bacillaceae</taxon>
        <taxon>Lentibacillus</taxon>
    </lineage>
</organism>
<keyword evidence="5" id="KW-1185">Reference proteome</keyword>
<dbReference type="SUPFAM" id="SSF51261">
    <property type="entry name" value="Duplicated hybrid motif"/>
    <property type="match status" value="1"/>
</dbReference>
<sequence length="355" mass="39528">MNTDKIPGLKVAKLKIKIYLIIFLFFFFFIIGVVVLFVVNSVNMSSDGMHNFREEEDEEYTEFYIGNSIAPEVLRYKPYFEKYAKKYFISQHVDVLMAMTMQESGGRVLDIMQSSESIGLPPNSITDPEVSIDVGTKYFAQVMKNAGGGVKLSLQSYNFGSGFISYANERGGYSKKVAIDFSNMMAKKMGWSRYGDVNYVDNVMRYLEEDNSVPINARGDWALPLNEIRITSKFGPRTHPITGELESFHGGLDFGCTPRDNIMAVKDGKVVEAIHGNTGYGNYVTLQHANNEFSRYAHMSLLNVSLGDNVSQGQAVGKCGTTGSSTGNHLHLEHLTELGQAHQDKIDPLKTLGLD</sequence>
<name>A0A9W5U0D7_9BACI</name>
<dbReference type="Proteomes" id="UP000621492">
    <property type="component" value="Unassembled WGS sequence"/>
</dbReference>
<dbReference type="InterPro" id="IPR047194">
    <property type="entry name" value="CwlT-like_lysozyme"/>
</dbReference>
<proteinExistence type="predicted"/>
<dbReference type="InterPro" id="IPR023346">
    <property type="entry name" value="Lysozyme-like_dom_sf"/>
</dbReference>
<reference evidence="4" key="1">
    <citation type="journal article" date="2014" name="Int. J. Syst. Evol. Microbiol.">
        <title>Complete genome sequence of Corynebacterium casei LMG S-19264T (=DSM 44701T), isolated from a smear-ripened cheese.</title>
        <authorList>
            <consortium name="US DOE Joint Genome Institute (JGI-PGF)"/>
            <person name="Walter F."/>
            <person name="Albersmeier A."/>
            <person name="Kalinowski J."/>
            <person name="Ruckert C."/>
        </authorList>
    </citation>
    <scope>NUCLEOTIDE SEQUENCE</scope>
    <source>
        <strain evidence="4">CGMCC 1.15454</strain>
    </source>
</reference>
<keyword evidence="1" id="KW-0472">Membrane</keyword>
<dbReference type="CDD" id="cd16891">
    <property type="entry name" value="CwlT-like"/>
    <property type="match status" value="1"/>
</dbReference>
<dbReference type="InterPro" id="IPR016047">
    <property type="entry name" value="M23ase_b-sheet_dom"/>
</dbReference>
<dbReference type="Pfam" id="PF01551">
    <property type="entry name" value="Peptidase_M23"/>
    <property type="match status" value="1"/>
</dbReference>
<dbReference type="CDD" id="cd12797">
    <property type="entry name" value="M23_peptidase"/>
    <property type="match status" value="1"/>
</dbReference>
<dbReference type="SUPFAM" id="SSF53955">
    <property type="entry name" value="Lysozyme-like"/>
    <property type="match status" value="1"/>
</dbReference>
<dbReference type="Gene3D" id="2.70.70.10">
    <property type="entry name" value="Glucose Permease (Domain IIA)"/>
    <property type="match status" value="1"/>
</dbReference>
<gene>
    <name evidence="4" type="ORF">GCM10011409_35760</name>
</gene>
<evidence type="ECO:0000259" key="3">
    <source>
        <dbReference type="Pfam" id="PF13702"/>
    </source>
</evidence>
<keyword evidence="1" id="KW-0812">Transmembrane</keyword>
<accession>A0A9W5U0D7</accession>
<dbReference type="Pfam" id="PF13702">
    <property type="entry name" value="Lysozyme_like"/>
    <property type="match status" value="1"/>
</dbReference>
<dbReference type="InterPro" id="IPR050570">
    <property type="entry name" value="Cell_wall_metabolism_enzyme"/>
</dbReference>
<evidence type="ECO:0000313" key="4">
    <source>
        <dbReference type="EMBL" id="GGB54984.1"/>
    </source>
</evidence>
<evidence type="ECO:0000259" key="2">
    <source>
        <dbReference type="Pfam" id="PF01551"/>
    </source>
</evidence>
<reference evidence="4" key="2">
    <citation type="submission" date="2020-09" db="EMBL/GenBank/DDBJ databases">
        <authorList>
            <person name="Sun Q."/>
            <person name="Zhou Y."/>
        </authorList>
    </citation>
    <scope>NUCLEOTIDE SEQUENCE</scope>
    <source>
        <strain evidence="4">CGMCC 1.15454</strain>
    </source>
</reference>
<evidence type="ECO:0000256" key="1">
    <source>
        <dbReference type="SAM" id="Phobius"/>
    </source>
</evidence>
<dbReference type="PANTHER" id="PTHR21666:SF287">
    <property type="entry name" value="CYTOPLASMIC MEMBRANE PROTEIN"/>
    <property type="match status" value="1"/>
</dbReference>
<dbReference type="GO" id="GO:0004222">
    <property type="term" value="F:metalloendopeptidase activity"/>
    <property type="evidence" value="ECO:0007669"/>
    <property type="project" value="TreeGrafter"/>
</dbReference>
<evidence type="ECO:0008006" key="6">
    <source>
        <dbReference type="Google" id="ProtNLM"/>
    </source>
</evidence>
<dbReference type="AlphaFoldDB" id="A0A9W5U0D7"/>
<comment type="caution">
    <text evidence="4">The sequence shown here is derived from an EMBL/GenBank/DDBJ whole genome shotgun (WGS) entry which is preliminary data.</text>
</comment>
<dbReference type="EMBL" id="BMJD01000038">
    <property type="protein sequence ID" value="GGB54984.1"/>
    <property type="molecule type" value="Genomic_DNA"/>
</dbReference>
<dbReference type="Gene3D" id="1.10.530.10">
    <property type="match status" value="1"/>
</dbReference>
<feature type="domain" description="CwlT-like lysozyme" evidence="3">
    <location>
        <begin position="72"/>
        <end position="203"/>
    </location>
</feature>
<evidence type="ECO:0000313" key="5">
    <source>
        <dbReference type="Proteomes" id="UP000621492"/>
    </source>
</evidence>
<keyword evidence="1" id="KW-1133">Transmembrane helix</keyword>
<protein>
    <recommendedName>
        <fullName evidence="6">Peptidase M23 domain-containing protein</fullName>
    </recommendedName>
</protein>
<dbReference type="RefSeq" id="WP_188725617.1">
    <property type="nucleotide sequence ID" value="NZ_BMJD01000038.1"/>
</dbReference>
<feature type="domain" description="M23ase beta-sheet core" evidence="2">
    <location>
        <begin position="248"/>
        <end position="335"/>
    </location>
</feature>